<evidence type="ECO:0000313" key="1">
    <source>
        <dbReference type="EMBL" id="MFC0541924.1"/>
    </source>
</evidence>
<evidence type="ECO:0000313" key="2">
    <source>
        <dbReference type="Proteomes" id="UP001589810"/>
    </source>
</evidence>
<organism evidence="1 2">
    <name type="scientific">Kutzneria chonburiensis</name>
    <dbReference type="NCBI Taxonomy" id="1483604"/>
    <lineage>
        <taxon>Bacteria</taxon>
        <taxon>Bacillati</taxon>
        <taxon>Actinomycetota</taxon>
        <taxon>Actinomycetes</taxon>
        <taxon>Pseudonocardiales</taxon>
        <taxon>Pseudonocardiaceae</taxon>
        <taxon>Kutzneria</taxon>
    </lineage>
</organism>
<protein>
    <submittedName>
        <fullName evidence="1">Uncharacterized protein</fullName>
    </submittedName>
</protein>
<dbReference type="EMBL" id="JBHLUD010000002">
    <property type="protein sequence ID" value="MFC0541924.1"/>
    <property type="molecule type" value="Genomic_DNA"/>
</dbReference>
<comment type="caution">
    <text evidence="1">The sequence shown here is derived from an EMBL/GenBank/DDBJ whole genome shotgun (WGS) entry which is preliminary data.</text>
</comment>
<dbReference type="RefSeq" id="WP_273942039.1">
    <property type="nucleotide sequence ID" value="NZ_CP097263.1"/>
</dbReference>
<dbReference type="Proteomes" id="UP001589810">
    <property type="component" value="Unassembled WGS sequence"/>
</dbReference>
<reference evidence="1 2" key="1">
    <citation type="submission" date="2024-09" db="EMBL/GenBank/DDBJ databases">
        <authorList>
            <person name="Sun Q."/>
            <person name="Mori K."/>
        </authorList>
    </citation>
    <scope>NUCLEOTIDE SEQUENCE [LARGE SCALE GENOMIC DNA]</scope>
    <source>
        <strain evidence="1 2">TBRC 1432</strain>
    </source>
</reference>
<sequence>MEDEHARMRAALMSSAGDLDAEITVPAPLAKPESWSDTDFQKAQKAAETDRQVMWHGLKKVRDRRISRSTQCNASGIEGGRPQPVVRRKKAAGGGRPAVAERVEKMLGRLNREIEPSPEIEALAQQVVAAPVARQPVLLGSLRDRVEEHNASVKRTRSAVALLEEARLLAEESADAELAAEVRTFAAAPEAGLEVDVAGLKQAVAAAQARQLVLREQEYAYSALAKAYGALGYEVLESPEVLTVSGGVLFRHRSGPSHGMVAVVKEGSIRLEPVRLAVPGAPPVLNREAADIAADEELCRDTTKALQVLPGQQVSVQGAKPGRAGVFSLRVVPLAAEEVVPVDSTIEVDEPVAREMNR</sequence>
<accession>A0ABV6MNS1</accession>
<gene>
    <name evidence="1" type="ORF">ACFFH7_10560</name>
</gene>
<keyword evidence="2" id="KW-1185">Reference proteome</keyword>
<name>A0ABV6MNS1_9PSEU</name>
<proteinExistence type="predicted"/>